<dbReference type="InterPro" id="IPR005349">
    <property type="entry name" value="TMEM14"/>
</dbReference>
<gene>
    <name evidence="9" type="ORF">SeMB42_g05299</name>
</gene>
<comment type="caution">
    <text evidence="9">The sequence shown here is derived from an EMBL/GenBank/DDBJ whole genome shotgun (WGS) entry which is preliminary data.</text>
</comment>
<name>A0A507CSC7_9FUNG</name>
<feature type="transmembrane region" description="Helical" evidence="6">
    <location>
        <begin position="29"/>
        <end position="46"/>
    </location>
</feature>
<evidence type="ECO:0000256" key="4">
    <source>
        <dbReference type="ARBA" id="ARBA00022989"/>
    </source>
</evidence>
<accession>A0A507CSC7</accession>
<dbReference type="STRING" id="286115.A0A507CSC7"/>
<dbReference type="AlphaFoldDB" id="A0A507CSC7"/>
<dbReference type="Pfam" id="PF24181">
    <property type="entry name" value="TPR_TTI1_C"/>
    <property type="match status" value="1"/>
</dbReference>
<feature type="domain" description="TTI1 N-terminal TPR" evidence="7">
    <location>
        <begin position="138"/>
        <end position="468"/>
    </location>
</feature>
<evidence type="ECO:0000259" key="8">
    <source>
        <dbReference type="Pfam" id="PF24181"/>
    </source>
</evidence>
<evidence type="ECO:0000256" key="1">
    <source>
        <dbReference type="ARBA" id="ARBA00004370"/>
    </source>
</evidence>
<evidence type="ECO:0000256" key="2">
    <source>
        <dbReference type="ARBA" id="ARBA00007590"/>
    </source>
</evidence>
<dbReference type="GO" id="GO:0005737">
    <property type="term" value="C:cytoplasm"/>
    <property type="evidence" value="ECO:0007669"/>
    <property type="project" value="TreeGrafter"/>
</dbReference>
<dbReference type="InterPro" id="IPR057567">
    <property type="entry name" value="TPR_TTI1_C"/>
</dbReference>
<keyword evidence="4 6" id="KW-1133">Transmembrane helix</keyword>
<dbReference type="PANTHER" id="PTHR18460">
    <property type="entry name" value="TEL2 INTERACTING PROTEIN 1 TTI1 FAMILY MEMBER"/>
    <property type="match status" value="1"/>
</dbReference>
<evidence type="ECO:0000313" key="9">
    <source>
        <dbReference type="EMBL" id="TPX42049.1"/>
    </source>
</evidence>
<reference evidence="9 10" key="1">
    <citation type="journal article" date="2019" name="Sci. Rep.">
        <title>Comparative genomics of chytrid fungi reveal insights into the obligate biotrophic and pathogenic lifestyle of Synchytrium endobioticum.</title>
        <authorList>
            <person name="van de Vossenberg B.T.L.H."/>
            <person name="Warris S."/>
            <person name="Nguyen H.D.T."/>
            <person name="van Gent-Pelzer M.P.E."/>
            <person name="Joly D.L."/>
            <person name="van de Geest H.C."/>
            <person name="Bonants P.J.M."/>
            <person name="Smith D.S."/>
            <person name="Levesque C.A."/>
            <person name="van der Lee T.A.J."/>
        </authorList>
    </citation>
    <scope>NUCLEOTIDE SEQUENCE [LARGE SCALE GENOMIC DNA]</scope>
    <source>
        <strain evidence="9 10">MB42</strain>
    </source>
</reference>
<keyword evidence="5 6" id="KW-0472">Membrane</keyword>
<dbReference type="EMBL" id="QEAN01000247">
    <property type="protein sequence ID" value="TPX42049.1"/>
    <property type="molecule type" value="Genomic_DNA"/>
</dbReference>
<evidence type="ECO:0000259" key="7">
    <source>
        <dbReference type="Pfam" id="PF24173"/>
    </source>
</evidence>
<proteinExistence type="inferred from homology"/>
<evidence type="ECO:0000256" key="6">
    <source>
        <dbReference type="SAM" id="Phobius"/>
    </source>
</evidence>
<dbReference type="InterPro" id="IPR052587">
    <property type="entry name" value="TELO2-interacting_protein_1"/>
</dbReference>
<dbReference type="InterPro" id="IPR044890">
    <property type="entry name" value="TMEM14_sf"/>
</dbReference>
<sequence>MEHTAYAFGALCAFGGTMGYIRQRSLPSLVAGWAFGALYTASGYLIGTNAKYAVELATATSALLLVSMAPRAASTRKPVPILLTAMGSVGSAYYAKKLYQQATVSPLLPCPAPPRPAPPHCRPQDRNQQSMAAKQLLFNIIRPHCVEMMKAQASCTLPRVMPSLTLLAAALDLVVNPSLAQHDTDIPATLSALLEYIFFPLSFLIKHPQISMPNLEATLRVASIVFETASSISKPVWSDFIVILPTILDTSAKAATNIVLNEEIKLLCVKSLKSLLEKPAIELSKFPRPILAQIITELLQMSANERLLDLQVQCLATLRLIIHAVESVELLQQFLPGIVSGLVRVAVRDKKDHHKVIQAALYGISELLCRALSDKLFDTTKATTDMQALVSSIQTSARTPSLPPLIARSLQPLGQAIDTVSTTLQTHPSPFVRHALVAFSFDLIRDCGSILSTSLPRLVETLISYHDDADPFVSEECHNRIKRVAVTHVIKSSFQTHLQRLPRMIERGSEEDKLAALNIGSGYLVLLGKDAGMSLSLALEKLTPGLIHALTLETSDVGLVEDRVSGGLLYTLGDTSIGIDDGTPATRTARNWCNIVTFPRRRFVYFRDERVEFNVSNFLHKMVVYGNVHLLFDHFTSLFRGTVLSGDVQAECLYILNEFCLGLHTSNAASPNQYTDVLKTLVSDLLDSRILEPSPQSQPQPLTITHQNQLIVKASLALETISSVARVLQQDFPLQTTLYPLLASLSSASRPVSTSASAALSVISAATASPSPAHLVVHNVDYIADAVRKRMHYLHLNPTAPHVLRAAVVVGGRRIIPFLDDSLDELFDALDAHGVAGQHVHVHALVAPSADPSPGPPPDTQRGARLAQRALQHARHYASADAPPLVLAALQSAAAALPLLSHDADAELRDTAVHALWPTVLARLADPCVPVCIAASRLVAVMARTSKSFVARRVVESVWPCVERVLASLPVCPRPQQRSVALAFLDMVSVVARNVAMPRTRDAAAVVHAVYPLMVARVYGKDISEAAVEALVALGLGLGSESDTAKNMDTIW</sequence>
<feature type="domain" description="TTI1 C-terminal TPR" evidence="8">
    <location>
        <begin position="859"/>
        <end position="968"/>
    </location>
</feature>
<dbReference type="Pfam" id="PF24173">
    <property type="entry name" value="TPR_TTI1_N"/>
    <property type="match status" value="1"/>
</dbReference>
<dbReference type="VEuPathDB" id="FungiDB:SeMB42_g05299"/>
<comment type="subcellular location">
    <subcellularLocation>
        <location evidence="1">Membrane</location>
    </subcellularLocation>
</comment>
<dbReference type="Pfam" id="PF21547">
    <property type="entry name" value="TTI1"/>
    <property type="match status" value="1"/>
</dbReference>
<keyword evidence="10" id="KW-1185">Reference proteome</keyword>
<organism evidence="9 10">
    <name type="scientific">Synchytrium endobioticum</name>
    <dbReference type="NCBI Taxonomy" id="286115"/>
    <lineage>
        <taxon>Eukaryota</taxon>
        <taxon>Fungi</taxon>
        <taxon>Fungi incertae sedis</taxon>
        <taxon>Chytridiomycota</taxon>
        <taxon>Chytridiomycota incertae sedis</taxon>
        <taxon>Chytridiomycetes</taxon>
        <taxon>Synchytriales</taxon>
        <taxon>Synchytriaceae</taxon>
        <taxon>Synchytrium</taxon>
    </lineage>
</organism>
<dbReference type="PANTHER" id="PTHR18460:SF3">
    <property type="entry name" value="TELO2-INTERACTING PROTEIN 1 HOMOLOG"/>
    <property type="match status" value="1"/>
</dbReference>
<evidence type="ECO:0000256" key="5">
    <source>
        <dbReference type="ARBA" id="ARBA00023136"/>
    </source>
</evidence>
<dbReference type="SUPFAM" id="SSF48371">
    <property type="entry name" value="ARM repeat"/>
    <property type="match status" value="1"/>
</dbReference>
<dbReference type="InterPro" id="IPR049362">
    <property type="entry name" value="TTI1_rpt"/>
</dbReference>
<dbReference type="Proteomes" id="UP000317494">
    <property type="component" value="Unassembled WGS sequence"/>
</dbReference>
<evidence type="ECO:0000256" key="3">
    <source>
        <dbReference type="ARBA" id="ARBA00022692"/>
    </source>
</evidence>
<evidence type="ECO:0000313" key="10">
    <source>
        <dbReference type="Proteomes" id="UP000317494"/>
    </source>
</evidence>
<dbReference type="Pfam" id="PF24176">
    <property type="entry name" value="TPR_TTI1_2nd"/>
    <property type="match status" value="1"/>
</dbReference>
<feature type="transmembrane region" description="Helical" evidence="6">
    <location>
        <begin position="6"/>
        <end position="22"/>
    </location>
</feature>
<dbReference type="Gene3D" id="1.10.10.1740">
    <property type="entry name" value="Transmembrane protein 14-like"/>
    <property type="match status" value="1"/>
</dbReference>
<dbReference type="InterPro" id="IPR016024">
    <property type="entry name" value="ARM-type_fold"/>
</dbReference>
<dbReference type="GO" id="GO:0016020">
    <property type="term" value="C:membrane"/>
    <property type="evidence" value="ECO:0007669"/>
    <property type="project" value="UniProtKB-SubCell"/>
</dbReference>
<keyword evidence="3 6" id="KW-0812">Transmembrane</keyword>
<dbReference type="Pfam" id="PF03647">
    <property type="entry name" value="Tmemb_14"/>
    <property type="match status" value="1"/>
</dbReference>
<dbReference type="InterPro" id="IPR057566">
    <property type="entry name" value="TPR_TTI1_N"/>
</dbReference>
<protein>
    <submittedName>
        <fullName evidence="9">Uncharacterized protein</fullName>
    </submittedName>
</protein>
<comment type="similarity">
    <text evidence="2">Belongs to the TMEM14 family.</text>
</comment>